<gene>
    <name evidence="1" type="ORF">Q9L58_007400</name>
</gene>
<dbReference type="EMBL" id="JBBBZM010000117">
    <property type="protein sequence ID" value="KAL0633677.1"/>
    <property type="molecule type" value="Genomic_DNA"/>
</dbReference>
<dbReference type="Proteomes" id="UP001447188">
    <property type="component" value="Unassembled WGS sequence"/>
</dbReference>
<comment type="caution">
    <text evidence="1">The sequence shown here is derived from an EMBL/GenBank/DDBJ whole genome shotgun (WGS) entry which is preliminary data.</text>
</comment>
<reference evidence="1 2" key="1">
    <citation type="submission" date="2024-02" db="EMBL/GenBank/DDBJ databases">
        <title>Discinaceae phylogenomics.</title>
        <authorList>
            <person name="Dirks A.C."/>
            <person name="James T.Y."/>
        </authorList>
    </citation>
    <scope>NUCLEOTIDE SEQUENCE [LARGE SCALE GENOMIC DNA]</scope>
    <source>
        <strain evidence="1 2">ACD0624</strain>
    </source>
</reference>
<evidence type="ECO:0000313" key="2">
    <source>
        <dbReference type="Proteomes" id="UP001447188"/>
    </source>
</evidence>
<name>A0ABR3GCI1_9PEZI</name>
<evidence type="ECO:0000313" key="1">
    <source>
        <dbReference type="EMBL" id="KAL0633677.1"/>
    </source>
</evidence>
<organism evidence="1 2">
    <name type="scientific">Discina gigas</name>
    <dbReference type="NCBI Taxonomy" id="1032678"/>
    <lineage>
        <taxon>Eukaryota</taxon>
        <taxon>Fungi</taxon>
        <taxon>Dikarya</taxon>
        <taxon>Ascomycota</taxon>
        <taxon>Pezizomycotina</taxon>
        <taxon>Pezizomycetes</taxon>
        <taxon>Pezizales</taxon>
        <taxon>Discinaceae</taxon>
        <taxon>Discina</taxon>
    </lineage>
</organism>
<keyword evidence="2" id="KW-1185">Reference proteome</keyword>
<sequence>MSSLELTGFCHISQGDAHLTSHNKNAVTGLGHNPIWALTKVNPDHLLGSHKLTIALTSEPIDDPNATPNVLTLGEKTEVDGIQIFLAPLESPPSQRQLWTLEDVLPTKRFPPYVIARIQSCECPEMSAGVGFMPVPLPRLYMNVSAVKNGDLGDDQKWTLDFVLP</sequence>
<protein>
    <submittedName>
        <fullName evidence="1">Uncharacterized protein</fullName>
    </submittedName>
</protein>
<proteinExistence type="predicted"/>
<accession>A0ABR3GCI1</accession>